<dbReference type="NCBIfam" id="NF003965">
    <property type="entry name" value="PRK05457.1"/>
    <property type="match status" value="1"/>
</dbReference>
<evidence type="ECO:0000256" key="4">
    <source>
        <dbReference type="ARBA" id="ARBA00022692"/>
    </source>
</evidence>
<comment type="cofactor">
    <cofactor evidence="11">
        <name>Zn(2+)</name>
        <dbReference type="ChEBI" id="CHEBI:29105"/>
    </cofactor>
    <text evidence="11">Binds 1 zinc ion per subunit.</text>
</comment>
<keyword evidence="15" id="KW-1185">Reference proteome</keyword>
<keyword evidence="9 11" id="KW-0482">Metalloprotease</keyword>
<keyword evidence="5" id="KW-0479">Metal-binding</keyword>
<keyword evidence="10 12" id="KW-0472">Membrane</keyword>
<dbReference type="GO" id="GO:0005886">
    <property type="term" value="C:plasma membrane"/>
    <property type="evidence" value="ECO:0007669"/>
    <property type="project" value="UniProtKB-SubCell"/>
</dbReference>
<dbReference type="OrthoDB" id="15218at2"/>
<evidence type="ECO:0000256" key="12">
    <source>
        <dbReference type="SAM" id="Phobius"/>
    </source>
</evidence>
<reference evidence="14 15" key="1">
    <citation type="submission" date="2018-10" db="EMBL/GenBank/DDBJ databases">
        <title>Comparative functional genomics of the obligate endosymbiont Buchnera aphidicola.</title>
        <authorList>
            <person name="Chong R.A."/>
        </authorList>
    </citation>
    <scope>NUCLEOTIDE SEQUENCE [LARGE SCALE GENOMIC DNA]</scope>
    <source>
        <strain evidence="14 15">Tma</strain>
    </source>
</reference>
<dbReference type="CDD" id="cd07335">
    <property type="entry name" value="M48B_HtpX_like"/>
    <property type="match status" value="1"/>
</dbReference>
<dbReference type="InterPro" id="IPR050083">
    <property type="entry name" value="HtpX_protease"/>
</dbReference>
<evidence type="ECO:0000256" key="2">
    <source>
        <dbReference type="ARBA" id="ARBA00022475"/>
    </source>
</evidence>
<organism evidence="14 15">
    <name type="scientific">Buchnera aphidicola</name>
    <name type="common">Therioaphis trifolii</name>
    <dbReference type="NCBI Taxonomy" id="1241884"/>
    <lineage>
        <taxon>Bacteria</taxon>
        <taxon>Pseudomonadati</taxon>
        <taxon>Pseudomonadota</taxon>
        <taxon>Gammaproteobacteria</taxon>
        <taxon>Enterobacterales</taxon>
        <taxon>Erwiniaceae</taxon>
        <taxon>Buchnera</taxon>
    </lineage>
</organism>
<dbReference type="EMBL" id="CP032996">
    <property type="protein sequence ID" value="QCI27217.1"/>
    <property type="molecule type" value="Genomic_DNA"/>
</dbReference>
<sequence length="292" mass="32979">MIRVILFLITNLSVTFMFGTVLFLTGIESNSIRGLIIFSSLVGFTGSITSLFLSKWSALRSVNARIIDKPQTSIEVLIVNAVRYQSSQLGIKTPEIAIYESNTINAFATGYSQNNSVVAFSTKLIKVMDKEDLQSVIAHELSHIVNGDMVTLALIQGVINTFIFFVSTYVSRFVMNILITNRNSNYVRSYGFLINYVISMFLQAVFGMFASIIVMAFSRYREFRADADAAKRIGWDKMIKLLIRFKEVTEPQPPEDIKTYCINGQSKAIFNLFASHPPVQDRIDALHKKKYE</sequence>
<dbReference type="Gene3D" id="3.30.2010.10">
    <property type="entry name" value="Metalloproteases ('zincins'), catalytic domain"/>
    <property type="match status" value="1"/>
</dbReference>
<evidence type="ECO:0000256" key="11">
    <source>
        <dbReference type="RuleBase" id="RU003983"/>
    </source>
</evidence>
<dbReference type="GO" id="GO:0046872">
    <property type="term" value="F:metal ion binding"/>
    <property type="evidence" value="ECO:0007669"/>
    <property type="project" value="UniProtKB-KW"/>
</dbReference>
<gene>
    <name evidence="14" type="primary">htpX</name>
    <name evidence="14" type="ORF">D9V81_01125</name>
</gene>
<evidence type="ECO:0000256" key="8">
    <source>
        <dbReference type="ARBA" id="ARBA00022989"/>
    </source>
</evidence>
<keyword evidence="2" id="KW-1003">Cell membrane</keyword>
<keyword evidence="3 11" id="KW-0645">Protease</keyword>
<accession>A0A4D6YBA7</accession>
<protein>
    <submittedName>
        <fullName evidence="14">Protease HtpX</fullName>
    </submittedName>
</protein>
<evidence type="ECO:0000256" key="9">
    <source>
        <dbReference type="ARBA" id="ARBA00023049"/>
    </source>
</evidence>
<dbReference type="Pfam" id="PF01435">
    <property type="entry name" value="Peptidase_M48"/>
    <property type="match status" value="1"/>
</dbReference>
<feature type="domain" description="Peptidase M48" evidence="13">
    <location>
        <begin position="87"/>
        <end position="288"/>
    </location>
</feature>
<dbReference type="Proteomes" id="UP000298603">
    <property type="component" value="Chromosome"/>
</dbReference>
<feature type="transmembrane region" description="Helical" evidence="12">
    <location>
        <begin position="190"/>
        <end position="217"/>
    </location>
</feature>
<dbReference type="AlphaFoldDB" id="A0A4D6YBA7"/>
<evidence type="ECO:0000313" key="15">
    <source>
        <dbReference type="Proteomes" id="UP000298603"/>
    </source>
</evidence>
<feature type="transmembrane region" description="Helical" evidence="12">
    <location>
        <begin position="149"/>
        <end position="170"/>
    </location>
</feature>
<dbReference type="PANTHER" id="PTHR43221">
    <property type="entry name" value="PROTEASE HTPX"/>
    <property type="match status" value="1"/>
</dbReference>
<proteinExistence type="inferred from homology"/>
<dbReference type="InterPro" id="IPR001915">
    <property type="entry name" value="Peptidase_M48"/>
</dbReference>
<evidence type="ECO:0000313" key="14">
    <source>
        <dbReference type="EMBL" id="QCI27217.1"/>
    </source>
</evidence>
<feature type="transmembrane region" description="Helical" evidence="12">
    <location>
        <begin position="32"/>
        <end position="53"/>
    </location>
</feature>
<keyword evidence="6 11" id="KW-0378">Hydrolase</keyword>
<dbReference type="RefSeq" id="WP_158349481.1">
    <property type="nucleotide sequence ID" value="NZ_CP032996.1"/>
</dbReference>
<evidence type="ECO:0000256" key="3">
    <source>
        <dbReference type="ARBA" id="ARBA00022670"/>
    </source>
</evidence>
<keyword evidence="4 12" id="KW-0812">Transmembrane</keyword>
<dbReference type="GO" id="GO:0004222">
    <property type="term" value="F:metalloendopeptidase activity"/>
    <property type="evidence" value="ECO:0007669"/>
    <property type="project" value="InterPro"/>
</dbReference>
<feature type="transmembrane region" description="Helical" evidence="12">
    <location>
        <begin position="5"/>
        <end position="26"/>
    </location>
</feature>
<evidence type="ECO:0000256" key="7">
    <source>
        <dbReference type="ARBA" id="ARBA00022833"/>
    </source>
</evidence>
<comment type="similarity">
    <text evidence="11">Belongs to the peptidase M48 family.</text>
</comment>
<keyword evidence="8 12" id="KW-1133">Transmembrane helix</keyword>
<evidence type="ECO:0000256" key="1">
    <source>
        <dbReference type="ARBA" id="ARBA00004651"/>
    </source>
</evidence>
<name>A0A4D6YBA7_9GAMM</name>
<evidence type="ECO:0000256" key="5">
    <source>
        <dbReference type="ARBA" id="ARBA00022723"/>
    </source>
</evidence>
<evidence type="ECO:0000256" key="10">
    <source>
        <dbReference type="ARBA" id="ARBA00023136"/>
    </source>
</evidence>
<keyword evidence="7 11" id="KW-0862">Zinc</keyword>
<dbReference type="PANTHER" id="PTHR43221:SF1">
    <property type="entry name" value="PROTEASE HTPX"/>
    <property type="match status" value="1"/>
</dbReference>
<evidence type="ECO:0000259" key="13">
    <source>
        <dbReference type="Pfam" id="PF01435"/>
    </source>
</evidence>
<dbReference type="GO" id="GO:0006508">
    <property type="term" value="P:proteolysis"/>
    <property type="evidence" value="ECO:0007669"/>
    <property type="project" value="UniProtKB-KW"/>
</dbReference>
<evidence type="ECO:0000256" key="6">
    <source>
        <dbReference type="ARBA" id="ARBA00022801"/>
    </source>
</evidence>
<comment type="subcellular location">
    <subcellularLocation>
        <location evidence="1">Cell membrane</location>
        <topology evidence="1">Multi-pass membrane protein</topology>
    </subcellularLocation>
</comment>